<evidence type="ECO:0000313" key="8">
    <source>
        <dbReference type="EMBL" id="MBD2777537.1"/>
    </source>
</evidence>
<dbReference type="GO" id="GO:0016614">
    <property type="term" value="F:oxidoreductase activity, acting on CH-OH group of donors"/>
    <property type="evidence" value="ECO:0007669"/>
    <property type="project" value="InterPro"/>
</dbReference>
<gene>
    <name evidence="8" type="ORF">ICL16_37210</name>
</gene>
<dbReference type="InterPro" id="IPR051473">
    <property type="entry name" value="P2Ox-like"/>
</dbReference>
<dbReference type="GO" id="GO:0016787">
    <property type="term" value="F:hydrolase activity"/>
    <property type="evidence" value="ECO:0007669"/>
    <property type="project" value="InterPro"/>
</dbReference>
<protein>
    <submittedName>
        <fullName evidence="8">DUF1080 domain-containing protein</fullName>
    </submittedName>
</protein>
<keyword evidence="3" id="KW-0285">Flavoprotein</keyword>
<sequence>MTLNRLVDSGQPLPPPSDIQRTTFSLDGVARFVCNTWDEVLAAQAGGQFDAIVIGSGMYGAYCASKLFEFGEQLPNSQDRPRILVLESGPFLISEHFQNLTRVGPLFDVVNETLVEDGQKNIVEPDSYSNHHNFNMHHRCVGGKSLFWGGWTPRLTQEDLQQWPNEVVEYLQLKDQTDGYEFVEREIGTWPPADFINGELFNILKGRAKDTLQQQRDRLASLQEVQDPPIAVMGSAPGSGLFSMDKFSSLPLLLDAIRRDNDNNGANNDRRRLFLVPNVEVLKLETINGVVRQIVVALKDPFDRDNKSKARVVRLNVSPSAAVVIAGNTINSTRLALNSFPRPQQLAPNGELMGRNLMVHVRGNFIWKVSRSALGVPNQLSNELQTAALHVRGAIQTQKGPGQFHFQFYAAPSLNDPAFPGAQGNPEEFLYRMIPNYDEYYRILSAQTKGTMEGKVVLSIRTCGEAFGDRTTPIGTNKNVSWMSVNPFGGEGDDVYTNGENLRVPKAYVNLVEIPADKEVRVAQAQAAFSFIEALTNQPPGSATQQTNPNAPIQFMSGGEDGVGTTYHESGTLWMGTDYTQSVTDVNGRFHHVSNAYCIDQSIFPTVGSANPVPTGLALSRKVARAIIDRYRDSEVKDESGFETLYRGNFKADGWEIVANGSQNFFDVLNQSTPVLGAGVGDKNVGLGVLWFTRKKFKNFILKLDWKAFDVEANAGIFLRMPEPKELNDSFYHSTTEIQIDERGYDFANNIYGSPLHKTGAVYEVFPAQKWAAKAIGDRNSGNPSYWNSYEIRVQGNEIEVKLNGQLVSAGTFPQLLDFAAPSDGKKKRSEGFIGLQCHTEVVQFRNIRIREL</sequence>
<accession>A0A8J6XQ95</accession>
<feature type="domain" description="3-keto-alpha-glucoside-1,2-lyase/3-keto-2-hydroxy-glucal hydratase" evidence="7">
    <location>
        <begin position="652"/>
        <end position="851"/>
    </location>
</feature>
<reference evidence="8" key="1">
    <citation type="submission" date="2020-09" db="EMBL/GenBank/DDBJ databases">
        <title>Iningainema tapete sp. nov. (Scytonemataceae, Cyanobacteria) from greenhouses in central Florida (USA) produces two types of nodularin with biosynthetic potential for microcystin-LR and anabaenopeptins.</title>
        <authorList>
            <person name="Berthold D.E."/>
            <person name="Lefler F.W."/>
            <person name="Huang I.-S."/>
            <person name="Abdulla H."/>
            <person name="Zimba P.V."/>
            <person name="Laughinghouse H.D. IV."/>
        </authorList>
    </citation>
    <scope>NUCLEOTIDE SEQUENCE</scope>
    <source>
        <strain evidence="8">BLCCT55</strain>
    </source>
</reference>
<dbReference type="AlphaFoldDB" id="A0A8J6XQ95"/>
<dbReference type="Pfam" id="PF05199">
    <property type="entry name" value="GMC_oxred_C"/>
    <property type="match status" value="1"/>
</dbReference>
<keyword evidence="5" id="KW-0560">Oxidoreductase</keyword>
<dbReference type="InterPro" id="IPR036188">
    <property type="entry name" value="FAD/NAD-bd_sf"/>
</dbReference>
<proteinExistence type="inferred from homology"/>
<dbReference type="InterPro" id="IPR010496">
    <property type="entry name" value="AL/BT2_dom"/>
</dbReference>
<comment type="similarity">
    <text evidence="2">Belongs to the GMC oxidoreductase family.</text>
</comment>
<dbReference type="Gene3D" id="2.60.120.560">
    <property type="entry name" value="Exo-inulinase, domain 1"/>
    <property type="match status" value="1"/>
</dbReference>
<evidence type="ECO:0000256" key="1">
    <source>
        <dbReference type="ARBA" id="ARBA00001974"/>
    </source>
</evidence>
<dbReference type="PANTHER" id="PTHR42784">
    <property type="entry name" value="PYRANOSE 2-OXIDASE"/>
    <property type="match status" value="1"/>
</dbReference>
<feature type="domain" description="Glucose-methanol-choline oxidoreductase C-terminal" evidence="6">
    <location>
        <begin position="502"/>
        <end position="619"/>
    </location>
</feature>
<dbReference type="PANTHER" id="PTHR42784:SF1">
    <property type="entry name" value="PYRANOSE 2-OXIDASE"/>
    <property type="match status" value="1"/>
</dbReference>
<evidence type="ECO:0000256" key="3">
    <source>
        <dbReference type="ARBA" id="ARBA00022630"/>
    </source>
</evidence>
<evidence type="ECO:0000259" key="6">
    <source>
        <dbReference type="Pfam" id="PF05199"/>
    </source>
</evidence>
<keyword evidence="4" id="KW-0274">FAD</keyword>
<dbReference type="Pfam" id="PF06439">
    <property type="entry name" value="3keto-disac_hyd"/>
    <property type="match status" value="1"/>
</dbReference>
<evidence type="ECO:0000259" key="7">
    <source>
        <dbReference type="Pfam" id="PF06439"/>
    </source>
</evidence>
<dbReference type="Proteomes" id="UP000629098">
    <property type="component" value="Unassembled WGS sequence"/>
</dbReference>
<evidence type="ECO:0000256" key="5">
    <source>
        <dbReference type="ARBA" id="ARBA00023002"/>
    </source>
</evidence>
<dbReference type="Gene3D" id="3.50.50.60">
    <property type="entry name" value="FAD/NAD(P)-binding domain"/>
    <property type="match status" value="2"/>
</dbReference>
<comment type="caution">
    <text evidence="8">The sequence shown here is derived from an EMBL/GenBank/DDBJ whole genome shotgun (WGS) entry which is preliminary data.</text>
</comment>
<dbReference type="RefSeq" id="WP_190836597.1">
    <property type="nucleotide sequence ID" value="NZ_CAWPPI010000110.1"/>
</dbReference>
<dbReference type="EMBL" id="JACXAE010000110">
    <property type="protein sequence ID" value="MBD2777537.1"/>
    <property type="molecule type" value="Genomic_DNA"/>
</dbReference>
<keyword evidence="9" id="KW-1185">Reference proteome</keyword>
<name>A0A8J6XQ95_9CYAN</name>
<evidence type="ECO:0000256" key="4">
    <source>
        <dbReference type="ARBA" id="ARBA00022827"/>
    </source>
</evidence>
<dbReference type="SUPFAM" id="SSF51905">
    <property type="entry name" value="FAD/NAD(P)-binding domain"/>
    <property type="match status" value="1"/>
</dbReference>
<evidence type="ECO:0000256" key="2">
    <source>
        <dbReference type="ARBA" id="ARBA00010790"/>
    </source>
</evidence>
<comment type="cofactor">
    <cofactor evidence="1">
        <name>FAD</name>
        <dbReference type="ChEBI" id="CHEBI:57692"/>
    </cofactor>
</comment>
<evidence type="ECO:0000313" key="9">
    <source>
        <dbReference type="Proteomes" id="UP000629098"/>
    </source>
</evidence>
<organism evidence="8 9">
    <name type="scientific">Iningainema tapete BLCC-T55</name>
    <dbReference type="NCBI Taxonomy" id="2748662"/>
    <lineage>
        <taxon>Bacteria</taxon>
        <taxon>Bacillati</taxon>
        <taxon>Cyanobacteriota</taxon>
        <taxon>Cyanophyceae</taxon>
        <taxon>Nostocales</taxon>
        <taxon>Scytonemataceae</taxon>
        <taxon>Iningainema tapete</taxon>
    </lineage>
</organism>
<dbReference type="InterPro" id="IPR007867">
    <property type="entry name" value="GMC_OxRtase_C"/>
</dbReference>